<dbReference type="SUPFAM" id="SSF51735">
    <property type="entry name" value="NAD(P)-binding Rossmann-fold domains"/>
    <property type="match status" value="1"/>
</dbReference>
<dbReference type="EC" id="1.3.1.33" evidence="2"/>
<dbReference type="GO" id="GO:0016630">
    <property type="term" value="F:protochlorophyllide reductase activity"/>
    <property type="evidence" value="ECO:0007669"/>
    <property type="project" value="UniProtKB-EC"/>
</dbReference>
<keyword evidence="3" id="KW-1185">Reference proteome</keyword>
<dbReference type="Pfam" id="PF00106">
    <property type="entry name" value="adh_short"/>
    <property type="match status" value="1"/>
</dbReference>
<evidence type="ECO:0000313" key="2">
    <source>
        <dbReference type="EMBL" id="KAK0548365.1"/>
    </source>
</evidence>
<dbReference type="PANTHER" id="PTHR43157">
    <property type="entry name" value="PHOSPHATIDYLINOSITOL-GLYCAN BIOSYNTHESIS CLASS F PROTEIN-RELATED"/>
    <property type="match status" value="1"/>
</dbReference>
<evidence type="ECO:0000256" key="1">
    <source>
        <dbReference type="ARBA" id="ARBA00023002"/>
    </source>
</evidence>
<proteinExistence type="predicted"/>
<name>A0AAN6JQB9_9BASI</name>
<dbReference type="InterPro" id="IPR002347">
    <property type="entry name" value="SDR_fam"/>
</dbReference>
<organism evidence="2 3">
    <name type="scientific">Tilletia horrida</name>
    <dbReference type="NCBI Taxonomy" id="155126"/>
    <lineage>
        <taxon>Eukaryota</taxon>
        <taxon>Fungi</taxon>
        <taxon>Dikarya</taxon>
        <taxon>Basidiomycota</taxon>
        <taxon>Ustilaginomycotina</taxon>
        <taxon>Exobasidiomycetes</taxon>
        <taxon>Tilletiales</taxon>
        <taxon>Tilletiaceae</taxon>
        <taxon>Tilletia</taxon>
    </lineage>
</organism>
<comment type="caution">
    <text evidence="2">The sequence shown here is derived from an EMBL/GenBank/DDBJ whole genome shotgun (WGS) entry which is preliminary data.</text>
</comment>
<sequence length="346" mass="37889">MTAWCTYVSDITSDFYATLLRPGLRNLPWDPYRDLPALDGRVVLITGPTSGIGLEAVRSLCLSGAKTLFLLGRSEERLAKTMDTLKEVQFASGQKHSTRIIPVACDLSSIKSVRAAVRRVQEEEEVLDILLANAGISGGSGYSEDGYELQFATNCLGHHILIQELLPNLRRAAKLGLESPSSVRNAETTRVVITSSGAHTWCPEAALSDLASPGSYNKLTLYSRSKLGNIYTVRGLERFLASSDVPEDRAISVAAIHPGGIVSDLGRESAFYTRYLAPLIMWPVAPWGIVTQLWAATAAKREEMHGAYLIPWCTRSQPSTIGRNDQLVDKVWSWCEEQRAKTAPPA</sequence>
<gene>
    <name evidence="2" type="primary">RDH1_1</name>
    <name evidence="2" type="ORF">OC846_004495</name>
</gene>
<reference evidence="2" key="1">
    <citation type="journal article" date="2023" name="PhytoFront">
        <title>Draft Genome Resources of Seven Strains of Tilletia horrida, Causal Agent of Kernel Smut of Rice.</title>
        <authorList>
            <person name="Khanal S."/>
            <person name="Antony Babu S."/>
            <person name="Zhou X.G."/>
        </authorList>
    </citation>
    <scope>NUCLEOTIDE SEQUENCE</scope>
    <source>
        <strain evidence="2">TX6</strain>
    </source>
</reference>
<dbReference type="PRINTS" id="PR00081">
    <property type="entry name" value="GDHRDH"/>
</dbReference>
<dbReference type="InterPro" id="IPR036291">
    <property type="entry name" value="NAD(P)-bd_dom_sf"/>
</dbReference>
<protein>
    <submittedName>
        <fullName evidence="2">Short-chain alcohol dehydrogenase</fullName>
        <ecNumber evidence="2">1.3.1.33</ecNumber>
    </submittedName>
</protein>
<dbReference type="PANTHER" id="PTHR43157:SF31">
    <property type="entry name" value="PHOSPHATIDYLINOSITOL-GLYCAN BIOSYNTHESIS CLASS F PROTEIN"/>
    <property type="match status" value="1"/>
</dbReference>
<dbReference type="Proteomes" id="UP001176517">
    <property type="component" value="Unassembled WGS sequence"/>
</dbReference>
<dbReference type="Gene3D" id="3.40.50.720">
    <property type="entry name" value="NAD(P)-binding Rossmann-like Domain"/>
    <property type="match status" value="1"/>
</dbReference>
<evidence type="ECO:0000313" key="3">
    <source>
        <dbReference type="Proteomes" id="UP001176517"/>
    </source>
</evidence>
<dbReference type="EMBL" id="JAPDMZ010000137">
    <property type="protein sequence ID" value="KAK0548365.1"/>
    <property type="molecule type" value="Genomic_DNA"/>
</dbReference>
<accession>A0AAN6JQB9</accession>
<keyword evidence="1 2" id="KW-0560">Oxidoreductase</keyword>
<dbReference type="AlphaFoldDB" id="A0AAN6JQB9"/>